<gene>
    <name evidence="27" type="ORF">SI8410_07010035</name>
</gene>
<keyword evidence="12" id="KW-0677">Repeat</keyword>
<accession>A0A7I8KQX7</accession>
<dbReference type="InterPro" id="IPR001611">
    <property type="entry name" value="Leu-rich_rpt"/>
</dbReference>
<keyword evidence="28" id="KW-1185">Reference proteome</keyword>
<keyword evidence="14" id="KW-0418">Kinase</keyword>
<evidence type="ECO:0000256" key="5">
    <source>
        <dbReference type="ARBA" id="ARBA00022475"/>
    </source>
</evidence>
<keyword evidence="19" id="KW-0325">Glycoprotein</keyword>
<dbReference type="EC" id="2.7.11.1" evidence="3"/>
<dbReference type="PROSITE" id="PS00107">
    <property type="entry name" value="PROTEIN_KINASE_ATP"/>
    <property type="match status" value="1"/>
</dbReference>
<dbReference type="GO" id="GO:0005886">
    <property type="term" value="C:plasma membrane"/>
    <property type="evidence" value="ECO:0007669"/>
    <property type="project" value="UniProtKB-SubCell"/>
</dbReference>
<dbReference type="SMART" id="SM00369">
    <property type="entry name" value="LRR_TYP"/>
    <property type="match status" value="7"/>
</dbReference>
<dbReference type="Gene3D" id="3.80.10.10">
    <property type="entry name" value="Ribonuclease Inhibitor"/>
    <property type="match status" value="4"/>
</dbReference>
<name>A0A7I8KQX7_SPIIN</name>
<evidence type="ECO:0000313" key="27">
    <source>
        <dbReference type="EMBL" id="CAA7399365.1"/>
    </source>
</evidence>
<dbReference type="Pfam" id="PF00069">
    <property type="entry name" value="Pkinase"/>
    <property type="match status" value="1"/>
</dbReference>
<keyword evidence="16 24" id="KW-1133">Transmembrane helix</keyword>
<evidence type="ECO:0000256" key="9">
    <source>
        <dbReference type="ARBA" id="ARBA00022679"/>
    </source>
</evidence>
<dbReference type="InterPro" id="IPR008271">
    <property type="entry name" value="Ser/Thr_kinase_AS"/>
</dbReference>
<evidence type="ECO:0000256" key="2">
    <source>
        <dbReference type="ARBA" id="ARBA00008684"/>
    </source>
</evidence>
<evidence type="ECO:0000256" key="23">
    <source>
        <dbReference type="SAM" id="MobiDB-lite"/>
    </source>
</evidence>
<dbReference type="GO" id="GO:0004674">
    <property type="term" value="F:protein serine/threonine kinase activity"/>
    <property type="evidence" value="ECO:0007669"/>
    <property type="project" value="UniProtKB-KW"/>
</dbReference>
<feature type="binding site" evidence="22">
    <location>
        <position position="863"/>
    </location>
    <ligand>
        <name>ATP</name>
        <dbReference type="ChEBI" id="CHEBI:30616"/>
    </ligand>
</feature>
<evidence type="ECO:0000256" key="19">
    <source>
        <dbReference type="ARBA" id="ARBA00023180"/>
    </source>
</evidence>
<evidence type="ECO:0000256" key="6">
    <source>
        <dbReference type="ARBA" id="ARBA00022527"/>
    </source>
</evidence>
<dbReference type="PANTHER" id="PTHR48056:SF63">
    <property type="entry name" value="PROTEIN KINASE DOMAIN-CONTAINING PROTEIN"/>
    <property type="match status" value="1"/>
</dbReference>
<dbReference type="FunFam" id="3.80.10.10:FF:000679">
    <property type="entry name" value="LRR receptor-like serine/threonine-protein kinase RPK2"/>
    <property type="match status" value="1"/>
</dbReference>
<dbReference type="GO" id="GO:0009409">
    <property type="term" value="P:response to cold"/>
    <property type="evidence" value="ECO:0007669"/>
    <property type="project" value="UniProtKB-ARBA"/>
</dbReference>
<feature type="domain" description="Protein kinase" evidence="26">
    <location>
        <begin position="835"/>
        <end position="1114"/>
    </location>
</feature>
<dbReference type="InterPro" id="IPR003591">
    <property type="entry name" value="Leu-rich_rpt_typical-subtyp"/>
</dbReference>
<dbReference type="SUPFAM" id="SSF52058">
    <property type="entry name" value="L domain-like"/>
    <property type="match status" value="1"/>
</dbReference>
<evidence type="ECO:0000256" key="22">
    <source>
        <dbReference type="PROSITE-ProRule" id="PRU10141"/>
    </source>
</evidence>
<dbReference type="SMART" id="SM00220">
    <property type="entry name" value="S_TKc"/>
    <property type="match status" value="1"/>
</dbReference>
<dbReference type="GO" id="GO:0048508">
    <property type="term" value="P:embryonic meristem development"/>
    <property type="evidence" value="ECO:0007669"/>
    <property type="project" value="UniProtKB-ARBA"/>
</dbReference>
<evidence type="ECO:0000256" key="14">
    <source>
        <dbReference type="ARBA" id="ARBA00022777"/>
    </source>
</evidence>
<evidence type="ECO:0000256" key="1">
    <source>
        <dbReference type="ARBA" id="ARBA00004251"/>
    </source>
</evidence>
<dbReference type="Pfam" id="PF08263">
    <property type="entry name" value="LRRNT_2"/>
    <property type="match status" value="1"/>
</dbReference>
<dbReference type="Gene3D" id="3.30.200.20">
    <property type="entry name" value="Phosphorylase Kinase, domain 1"/>
    <property type="match status" value="1"/>
</dbReference>
<dbReference type="GO" id="GO:0009942">
    <property type="term" value="P:longitudinal axis specification"/>
    <property type="evidence" value="ECO:0007669"/>
    <property type="project" value="UniProtKB-ARBA"/>
</dbReference>
<sequence length="1114" mass="120908">MHRRRWTSVLLLVARLLLCLLVSMPPPSAVGSAAEVDERAAERAALLQFKSSVRSDPAGLLALWTDSRGSDACSWPGVSCDARSRVVELSVSGRCGTGAFMWSWPFWRVCSGKSEGLEGVISPAIGQLSELRVLRLPFHGFVGEIPGEIWGLRNLEVLDLEGSSVSGALPSRFPQGLRVLSLGANQISGKIPASLSDCLNLEILDLSRNQINGTVPAFLGGLPKLSELHLSFNRLVGSIPSELGDGCGNLKHLDLSGNLLVRGIPGNLGNCSELRSLLLFSNMLEDILPAEIGRLTNLRVLDVSRNSLSSFVPVEIGNCKELSVLVLSNPYHLVTFRESLDDGGGDFNYFQGGIPESITSLPKLRVLWAPRSSLEGPIPTNWGACEGLEVVNLAQNLFTGEVPVVFEQCRNLRYLNISYNKLTGWLKEQLPVPCMDVFDVSENLLSGSIPRFSCNATRSIKFLPYDLPSAYSRFLAYQPVSGSLQSLVGSNGPTVFHSFGGNNFTGPLPALPIIPGRFGKQTSYAFLADSNSLAGSFPGTLFDQCKALDGLFINIGDNLIHGEIPTNIAAACGSLRFLDVSRNHITGEVPQDFGSLHSLLGLDLSRNSLQGQIPVHFSQLKELEYLLLAGNNLTGEIPFGISQMHSLRVLDLSSNALSGEIPDDLVSLRNLSVLLLNNNKLSGKLPSAVANVSSLSIFNVSFNNLSGPIPPNISRIICDGTVGNPFLQPCHLPSLSIPPPELEGQSGRSLSYGTSPPESPITKDSHGFSPIEIASITSAAAIVSILLALIVLYIYTRRCTPRSAVRSSGRREVTVFTDIGVPLTYENVVRATGNFNASNCIGSGGFGATYKAEISPGVLVAIKRLSVGRFQGVQQFHAEIKTLGRWRHPNLVTLIGYHVSESEMFLIYNYLPGGNLEKFIRDRSKRAVDWRMLHKIALDVARALAYLHDHCVPRILHRDVKPSNILLDNELNAYLSDFGLARLLGNSETHATTGVAGTFGYVAPEYAMTCRVSDKADVYSYGVVLLELLSDKKALDPSFSPYGNGFNIVAWAAMLHQQGRHQEFFTEGLWDASPHEDLVEALHLAVMCTVDSLSIRPTMKQVVQRLKQLQPPNS</sequence>
<keyword evidence="13 22" id="KW-0547">Nucleotide-binding</keyword>
<protein>
    <recommendedName>
        <fullName evidence="3">non-specific serine/threonine protein kinase</fullName>
        <ecNumber evidence="3">2.7.11.1</ecNumber>
    </recommendedName>
</protein>
<dbReference type="GO" id="GO:0009414">
    <property type="term" value="P:response to water deprivation"/>
    <property type="evidence" value="ECO:0007669"/>
    <property type="project" value="UniProtKB-ARBA"/>
</dbReference>
<comment type="catalytic activity">
    <reaction evidence="20">
        <text>L-threonyl-[protein] + ATP = O-phospho-L-threonyl-[protein] + ADP + H(+)</text>
        <dbReference type="Rhea" id="RHEA:46608"/>
        <dbReference type="Rhea" id="RHEA-COMP:11060"/>
        <dbReference type="Rhea" id="RHEA-COMP:11605"/>
        <dbReference type="ChEBI" id="CHEBI:15378"/>
        <dbReference type="ChEBI" id="CHEBI:30013"/>
        <dbReference type="ChEBI" id="CHEBI:30616"/>
        <dbReference type="ChEBI" id="CHEBI:61977"/>
        <dbReference type="ChEBI" id="CHEBI:456216"/>
        <dbReference type="EC" id="2.7.11.1"/>
    </reaction>
</comment>
<dbReference type="FunFam" id="1.10.510.10:FF:000192">
    <property type="entry name" value="LRR receptor-like serine/threonine-protein kinase RPK2"/>
    <property type="match status" value="1"/>
</dbReference>
<dbReference type="GO" id="GO:0009945">
    <property type="term" value="P:radial axis specification"/>
    <property type="evidence" value="ECO:0007669"/>
    <property type="project" value="UniProtKB-ARBA"/>
</dbReference>
<evidence type="ECO:0000256" key="21">
    <source>
        <dbReference type="ARBA" id="ARBA00048679"/>
    </source>
</evidence>
<keyword evidence="8" id="KW-0433">Leucine-rich repeat</keyword>
<evidence type="ECO:0000256" key="4">
    <source>
        <dbReference type="ARBA" id="ARBA00022473"/>
    </source>
</evidence>
<dbReference type="FunFam" id="3.80.10.10:FF:000369">
    <property type="entry name" value="LRR receptor-like serine/threonine-protein kinase RPK2"/>
    <property type="match status" value="1"/>
</dbReference>
<evidence type="ECO:0000256" key="8">
    <source>
        <dbReference type="ARBA" id="ARBA00022614"/>
    </source>
</evidence>
<dbReference type="InterPro" id="IPR013210">
    <property type="entry name" value="LRR_N_plant-typ"/>
</dbReference>
<dbReference type="CDD" id="cd14066">
    <property type="entry name" value="STKc_IRAK"/>
    <property type="match status" value="1"/>
</dbReference>
<feature type="compositionally biased region" description="Polar residues" evidence="23">
    <location>
        <begin position="746"/>
        <end position="756"/>
    </location>
</feature>
<dbReference type="SUPFAM" id="SSF56112">
    <property type="entry name" value="Protein kinase-like (PK-like)"/>
    <property type="match status" value="1"/>
</dbReference>
<dbReference type="PROSITE" id="PS50011">
    <property type="entry name" value="PROTEIN_KINASE_DOM"/>
    <property type="match status" value="1"/>
</dbReference>
<dbReference type="Pfam" id="PF13855">
    <property type="entry name" value="LRR_8"/>
    <property type="match status" value="1"/>
</dbReference>
<dbReference type="OrthoDB" id="1896041at2759"/>
<keyword evidence="7" id="KW-0597">Phosphoprotein</keyword>
<dbReference type="FunFam" id="3.30.200.20:FF:000260">
    <property type="entry name" value="LRR receptor-like serine/threonine-protein kinase RPK2"/>
    <property type="match status" value="1"/>
</dbReference>
<feature type="chain" id="PRO_5029627946" description="non-specific serine/threonine protein kinase" evidence="25">
    <location>
        <begin position="32"/>
        <end position="1114"/>
    </location>
</feature>
<feature type="signal peptide" evidence="25">
    <location>
        <begin position="1"/>
        <end position="31"/>
    </location>
</feature>
<keyword evidence="17 24" id="KW-0472">Membrane</keyword>
<keyword evidence="4" id="KW-0217">Developmental protein</keyword>
<dbReference type="InterPro" id="IPR000719">
    <property type="entry name" value="Prot_kinase_dom"/>
</dbReference>
<proteinExistence type="inferred from homology"/>
<dbReference type="PANTHER" id="PTHR48056">
    <property type="entry name" value="LRR RECEPTOR-LIKE SERINE/THREONINE-PROTEIN KINASE-RELATED"/>
    <property type="match status" value="1"/>
</dbReference>
<evidence type="ECO:0000256" key="20">
    <source>
        <dbReference type="ARBA" id="ARBA00047899"/>
    </source>
</evidence>
<dbReference type="InterPro" id="IPR055414">
    <property type="entry name" value="LRR_R13L4/SHOC2-like"/>
</dbReference>
<keyword evidence="6" id="KW-0723">Serine/threonine-protein kinase</keyword>
<keyword evidence="11 25" id="KW-0732">Signal</keyword>
<keyword evidence="9" id="KW-0808">Transferase</keyword>
<dbReference type="Pfam" id="PF13516">
    <property type="entry name" value="LRR_6"/>
    <property type="match status" value="1"/>
</dbReference>
<evidence type="ECO:0000256" key="18">
    <source>
        <dbReference type="ARBA" id="ARBA00023170"/>
    </source>
</evidence>
<dbReference type="AlphaFoldDB" id="A0A7I8KQX7"/>
<evidence type="ECO:0000256" key="15">
    <source>
        <dbReference type="ARBA" id="ARBA00022840"/>
    </source>
</evidence>
<feature type="region of interest" description="Disordered" evidence="23">
    <location>
        <begin position="741"/>
        <end position="764"/>
    </location>
</feature>
<evidence type="ECO:0000256" key="10">
    <source>
        <dbReference type="ARBA" id="ARBA00022692"/>
    </source>
</evidence>
<dbReference type="Proteomes" id="UP000663760">
    <property type="component" value="Chromosome 7"/>
</dbReference>
<evidence type="ECO:0000256" key="16">
    <source>
        <dbReference type="ARBA" id="ARBA00022989"/>
    </source>
</evidence>
<comment type="similarity">
    <text evidence="2">Belongs to the protein kinase superfamily. Ser/Thr protein kinase family.</text>
</comment>
<dbReference type="InterPro" id="IPR032675">
    <property type="entry name" value="LRR_dom_sf"/>
</dbReference>
<evidence type="ECO:0000313" key="28">
    <source>
        <dbReference type="Proteomes" id="UP000663760"/>
    </source>
</evidence>
<reference evidence="27" key="1">
    <citation type="submission" date="2020-02" db="EMBL/GenBank/DDBJ databases">
        <authorList>
            <person name="Scholz U."/>
            <person name="Mascher M."/>
            <person name="Fiebig A."/>
        </authorList>
    </citation>
    <scope>NUCLEOTIDE SEQUENCE</scope>
</reference>
<evidence type="ECO:0000256" key="3">
    <source>
        <dbReference type="ARBA" id="ARBA00012513"/>
    </source>
</evidence>
<evidence type="ECO:0000256" key="25">
    <source>
        <dbReference type="SAM" id="SignalP"/>
    </source>
</evidence>
<dbReference type="PRINTS" id="PR00019">
    <property type="entry name" value="LEURICHRPT"/>
</dbReference>
<keyword evidence="5" id="KW-1003">Cell membrane</keyword>
<keyword evidence="10 24" id="KW-0812">Transmembrane</keyword>
<dbReference type="FunFam" id="3.80.10.10:FF:000275">
    <property type="entry name" value="Leucine-rich repeat receptor-like protein kinase"/>
    <property type="match status" value="1"/>
</dbReference>
<dbReference type="PROSITE" id="PS00108">
    <property type="entry name" value="PROTEIN_KINASE_ST"/>
    <property type="match status" value="1"/>
</dbReference>
<feature type="transmembrane region" description="Helical" evidence="24">
    <location>
        <begin position="773"/>
        <end position="796"/>
    </location>
</feature>
<evidence type="ECO:0000256" key="12">
    <source>
        <dbReference type="ARBA" id="ARBA00022737"/>
    </source>
</evidence>
<dbReference type="InterPro" id="IPR011009">
    <property type="entry name" value="Kinase-like_dom_sf"/>
</dbReference>
<dbReference type="Gene3D" id="1.10.510.10">
    <property type="entry name" value="Transferase(Phosphotransferase) domain 1"/>
    <property type="match status" value="1"/>
</dbReference>
<evidence type="ECO:0000256" key="17">
    <source>
        <dbReference type="ARBA" id="ARBA00023136"/>
    </source>
</evidence>
<comment type="catalytic activity">
    <reaction evidence="21">
        <text>L-seryl-[protein] + ATP = O-phospho-L-seryl-[protein] + ADP + H(+)</text>
        <dbReference type="Rhea" id="RHEA:17989"/>
        <dbReference type="Rhea" id="RHEA-COMP:9863"/>
        <dbReference type="Rhea" id="RHEA-COMP:11604"/>
        <dbReference type="ChEBI" id="CHEBI:15378"/>
        <dbReference type="ChEBI" id="CHEBI:29999"/>
        <dbReference type="ChEBI" id="CHEBI:30616"/>
        <dbReference type="ChEBI" id="CHEBI:83421"/>
        <dbReference type="ChEBI" id="CHEBI:456216"/>
        <dbReference type="EC" id="2.7.11.1"/>
    </reaction>
</comment>
<dbReference type="Pfam" id="PF23598">
    <property type="entry name" value="LRR_14"/>
    <property type="match status" value="1"/>
</dbReference>
<organism evidence="27 28">
    <name type="scientific">Spirodela intermedia</name>
    <name type="common">Intermediate duckweed</name>
    <dbReference type="NCBI Taxonomy" id="51605"/>
    <lineage>
        <taxon>Eukaryota</taxon>
        <taxon>Viridiplantae</taxon>
        <taxon>Streptophyta</taxon>
        <taxon>Embryophyta</taxon>
        <taxon>Tracheophyta</taxon>
        <taxon>Spermatophyta</taxon>
        <taxon>Magnoliopsida</taxon>
        <taxon>Liliopsida</taxon>
        <taxon>Araceae</taxon>
        <taxon>Lemnoideae</taxon>
        <taxon>Spirodela</taxon>
    </lineage>
</organism>
<dbReference type="Pfam" id="PF00560">
    <property type="entry name" value="LRR_1"/>
    <property type="match status" value="3"/>
</dbReference>
<keyword evidence="15 22" id="KW-0067">ATP-binding</keyword>
<evidence type="ECO:0000259" key="26">
    <source>
        <dbReference type="PROSITE" id="PS50011"/>
    </source>
</evidence>
<dbReference type="GO" id="GO:0005524">
    <property type="term" value="F:ATP binding"/>
    <property type="evidence" value="ECO:0007669"/>
    <property type="project" value="UniProtKB-UniRule"/>
</dbReference>
<dbReference type="FunFam" id="3.80.10.10:FF:000041">
    <property type="entry name" value="LRR receptor-like serine/threonine-protein kinase ERECTA"/>
    <property type="match status" value="1"/>
</dbReference>
<evidence type="ECO:0000256" key="11">
    <source>
        <dbReference type="ARBA" id="ARBA00022729"/>
    </source>
</evidence>
<dbReference type="InterPro" id="IPR050647">
    <property type="entry name" value="Plant_LRR-RLKs"/>
</dbReference>
<evidence type="ECO:0000256" key="13">
    <source>
        <dbReference type="ARBA" id="ARBA00022741"/>
    </source>
</evidence>
<keyword evidence="18" id="KW-0675">Receptor</keyword>
<evidence type="ECO:0000256" key="24">
    <source>
        <dbReference type="SAM" id="Phobius"/>
    </source>
</evidence>
<comment type="subcellular location">
    <subcellularLocation>
        <location evidence="1">Cell membrane</location>
        <topology evidence="1">Single-pass type I membrane protein</topology>
    </subcellularLocation>
</comment>
<dbReference type="InterPro" id="IPR017441">
    <property type="entry name" value="Protein_kinase_ATP_BS"/>
</dbReference>
<evidence type="ECO:0000256" key="7">
    <source>
        <dbReference type="ARBA" id="ARBA00022553"/>
    </source>
</evidence>
<dbReference type="EMBL" id="LR746270">
    <property type="protein sequence ID" value="CAA7399365.1"/>
    <property type="molecule type" value="Genomic_DNA"/>
</dbReference>